<evidence type="ECO:0000313" key="2">
    <source>
        <dbReference type="Proteomes" id="UP001138500"/>
    </source>
</evidence>
<gene>
    <name evidence="1" type="ORF">Tdes44962_MAKER07284</name>
</gene>
<organism evidence="1 2">
    <name type="scientific">Teratosphaeria destructans</name>
    <dbReference type="NCBI Taxonomy" id="418781"/>
    <lineage>
        <taxon>Eukaryota</taxon>
        <taxon>Fungi</taxon>
        <taxon>Dikarya</taxon>
        <taxon>Ascomycota</taxon>
        <taxon>Pezizomycotina</taxon>
        <taxon>Dothideomycetes</taxon>
        <taxon>Dothideomycetidae</taxon>
        <taxon>Mycosphaerellales</taxon>
        <taxon>Teratosphaeriaceae</taxon>
        <taxon>Teratosphaeria</taxon>
    </lineage>
</organism>
<accession>A0A9W7SZZ2</accession>
<reference evidence="1 2" key="1">
    <citation type="journal article" date="2018" name="IMA Fungus">
        <title>IMA Genome-F 10: Nine draft genome sequences of Claviceps purpurea s.lat., including C. arundinis, C. humidiphila, and C. cf. spartinae, pseudomolecules for the pitch canker pathogen Fusarium circinatum, draft genome of Davidsoniella eucalypti, Grosmannia galeiformis, Quambalaria eucalypti, and Teratosphaeria destructans.</title>
        <authorList>
            <person name="Wingfield B.D."/>
            <person name="Liu M."/>
            <person name="Nguyen H.D."/>
            <person name="Lane F.A."/>
            <person name="Morgan S.W."/>
            <person name="De Vos L."/>
            <person name="Wilken P.M."/>
            <person name="Duong T.A."/>
            <person name="Aylward J."/>
            <person name="Coetzee M.P."/>
            <person name="Dadej K."/>
            <person name="De Beer Z.W."/>
            <person name="Findlay W."/>
            <person name="Havenga M."/>
            <person name="Kolarik M."/>
            <person name="Menzies J.G."/>
            <person name="Naidoo K."/>
            <person name="Pochopski O."/>
            <person name="Shoukouhi P."/>
            <person name="Santana Q.C."/>
            <person name="Seifert K.A."/>
            <person name="Soal N."/>
            <person name="Steenkamp E.T."/>
            <person name="Tatham C.T."/>
            <person name="van der Nest M.A."/>
            <person name="Wingfield M.J."/>
        </authorList>
    </citation>
    <scope>NUCLEOTIDE SEQUENCE [LARGE SCALE GENOMIC DNA]</scope>
    <source>
        <strain evidence="1">CMW44962</strain>
    </source>
</reference>
<dbReference type="Proteomes" id="UP001138500">
    <property type="component" value="Unassembled WGS sequence"/>
</dbReference>
<evidence type="ECO:0000313" key="1">
    <source>
        <dbReference type="EMBL" id="KAH9844585.1"/>
    </source>
</evidence>
<proteinExistence type="predicted"/>
<protein>
    <submittedName>
        <fullName evidence="1">Uncharacterized protein</fullName>
    </submittedName>
</protein>
<name>A0A9W7SZZ2_9PEZI</name>
<comment type="caution">
    <text evidence="1">The sequence shown here is derived from an EMBL/GenBank/DDBJ whole genome shotgun (WGS) entry which is preliminary data.</text>
</comment>
<sequence>MGLAATDTPKASPVKTLIHMAVEPRRIQHVLVSGFRKTIETDLRVQEAVFDLAEGRSKKPGEAARAEKDQVRTGFAWPGSNIAKRIVS</sequence>
<reference evidence="1 2" key="2">
    <citation type="journal article" date="2021" name="Curr. Genet.">
        <title>Genetic response to nitrogen starvation in the aggressive Eucalyptus foliar pathogen Teratosphaeria destructans.</title>
        <authorList>
            <person name="Havenga M."/>
            <person name="Wingfield B.D."/>
            <person name="Wingfield M.J."/>
            <person name="Dreyer L.L."/>
            <person name="Roets F."/>
            <person name="Aylward J."/>
        </authorList>
    </citation>
    <scope>NUCLEOTIDE SEQUENCE [LARGE SCALE GENOMIC DNA]</scope>
    <source>
        <strain evidence="1">CMW44962</strain>
    </source>
</reference>
<keyword evidence="2" id="KW-1185">Reference proteome</keyword>
<dbReference type="AlphaFoldDB" id="A0A9W7SZZ2"/>
<dbReference type="EMBL" id="RIBY02000291">
    <property type="protein sequence ID" value="KAH9844585.1"/>
    <property type="molecule type" value="Genomic_DNA"/>
</dbReference>